<evidence type="ECO:0000313" key="1">
    <source>
        <dbReference type="EMBL" id="CAB4896699.1"/>
    </source>
</evidence>
<dbReference type="AlphaFoldDB" id="A0A6J7FYL7"/>
<gene>
    <name evidence="1" type="ORF">UFOPK3609_00058</name>
</gene>
<accession>A0A6J7FYL7</accession>
<dbReference type="EMBL" id="CAFBMQ010000001">
    <property type="protein sequence ID" value="CAB4896699.1"/>
    <property type="molecule type" value="Genomic_DNA"/>
</dbReference>
<proteinExistence type="predicted"/>
<name>A0A6J7FYL7_9ZZZZ</name>
<reference evidence="1" key="1">
    <citation type="submission" date="2020-05" db="EMBL/GenBank/DDBJ databases">
        <authorList>
            <person name="Chiriac C."/>
            <person name="Salcher M."/>
            <person name="Ghai R."/>
            <person name="Kavagutti S V."/>
        </authorList>
    </citation>
    <scope>NUCLEOTIDE SEQUENCE</scope>
</reference>
<protein>
    <submittedName>
        <fullName evidence="1">Unannotated protein</fullName>
    </submittedName>
</protein>
<organism evidence="1">
    <name type="scientific">freshwater metagenome</name>
    <dbReference type="NCBI Taxonomy" id="449393"/>
    <lineage>
        <taxon>unclassified sequences</taxon>
        <taxon>metagenomes</taxon>
        <taxon>ecological metagenomes</taxon>
    </lineage>
</organism>
<sequence length="306" mass="32071">MLNRSRRLTVALTTTVLMITGLAVSASAAPPTCAKVNPESGQCEITIDVPTTRPVNDADPGSGSGSTGPACVGYAGREVPCTDPFYGTWSNGLQCYLRRLDPQPPPSDEIWAGNYPRGAVYLCGDPGNSANPIIWLPQPPEAAMSPEQAARIVVRRMDLRAADIGIVPEDRPGSIGAVGAPVYMWTARGPATFGPTSLTGSAGGVTITATARVARIVWTMGDGATVTCRTPGTPYDDRYGFTPSPDCGHRYTRTSAGQPDNAYPITATSFWVVDWTGPGGSAGQITLDLASRTSIQVGELQALVTR</sequence>